<keyword evidence="2" id="KW-1185">Reference proteome</keyword>
<reference evidence="1" key="2">
    <citation type="submission" date="2020-05" db="EMBL/GenBank/DDBJ databases">
        <authorList>
            <person name="Kim H.-S."/>
            <person name="Proctor R.H."/>
            <person name="Brown D.W."/>
        </authorList>
    </citation>
    <scope>NUCLEOTIDE SEQUENCE</scope>
    <source>
        <strain evidence="1">NRRL 22465</strain>
    </source>
</reference>
<dbReference type="EMBL" id="JABEYC010000557">
    <property type="protein sequence ID" value="KAF4976247.1"/>
    <property type="molecule type" value="Genomic_DNA"/>
</dbReference>
<dbReference type="OrthoDB" id="10003767at2759"/>
<comment type="caution">
    <text evidence="1">The sequence shown here is derived from an EMBL/GenBank/DDBJ whole genome shotgun (WGS) entry which is preliminary data.</text>
</comment>
<dbReference type="Proteomes" id="UP000635477">
    <property type="component" value="Unassembled WGS sequence"/>
</dbReference>
<evidence type="ECO:0000313" key="1">
    <source>
        <dbReference type="EMBL" id="KAF4976247.1"/>
    </source>
</evidence>
<sequence>MCSFNRIPLPDYHTLVSPASRETFGRLLDIPDRALMLLATNIRAKRFGLVTRSSRVTQRIVGTLHVSHIVQLDDTSIVIRVPAAARDGDLSHSAEAALQSQAATLELGMSGSAGPQLYQFDTTSDNEIAAPYICTSYVPQQNLRNS</sequence>
<reference evidence="1" key="1">
    <citation type="journal article" date="2020" name="BMC Genomics">
        <title>Correction to: Identification and distribution of gene clusters required for synthesis of sphingolipid metabolism inhibitors in diverse species of the filamentous fungus Fusarium.</title>
        <authorList>
            <person name="Kim H.S."/>
            <person name="Lohmar J.M."/>
            <person name="Busman M."/>
            <person name="Brown D.W."/>
            <person name="Naumann T.A."/>
            <person name="Divon H.H."/>
            <person name="Lysoe E."/>
            <person name="Uhlig S."/>
            <person name="Proctor R.H."/>
        </authorList>
    </citation>
    <scope>NUCLEOTIDE SEQUENCE</scope>
    <source>
        <strain evidence="1">NRRL 22465</strain>
    </source>
</reference>
<evidence type="ECO:0000313" key="2">
    <source>
        <dbReference type="Proteomes" id="UP000635477"/>
    </source>
</evidence>
<proteinExistence type="predicted"/>
<dbReference type="AlphaFoldDB" id="A0A8H4XJ91"/>
<accession>A0A8H4XJ91</accession>
<protein>
    <submittedName>
        <fullName evidence="1">Uncharacterized protein</fullName>
    </submittedName>
</protein>
<name>A0A8H4XJ91_9HYPO</name>
<organism evidence="1 2">
    <name type="scientific">Fusarium zealandicum</name>
    <dbReference type="NCBI Taxonomy" id="1053134"/>
    <lineage>
        <taxon>Eukaryota</taxon>
        <taxon>Fungi</taxon>
        <taxon>Dikarya</taxon>
        <taxon>Ascomycota</taxon>
        <taxon>Pezizomycotina</taxon>
        <taxon>Sordariomycetes</taxon>
        <taxon>Hypocreomycetidae</taxon>
        <taxon>Hypocreales</taxon>
        <taxon>Nectriaceae</taxon>
        <taxon>Fusarium</taxon>
        <taxon>Fusarium staphyleae species complex</taxon>
    </lineage>
</organism>
<gene>
    <name evidence="1" type="ORF">FZEAL_7054</name>
</gene>